<reference evidence="2 3" key="1">
    <citation type="submission" date="2019-07" db="EMBL/GenBank/DDBJ databases">
        <title>De Novo Assembly of kiwifruit Actinidia rufa.</title>
        <authorList>
            <person name="Sugita-Konishi S."/>
            <person name="Sato K."/>
            <person name="Mori E."/>
            <person name="Abe Y."/>
            <person name="Kisaki G."/>
            <person name="Hamano K."/>
            <person name="Suezawa K."/>
            <person name="Otani M."/>
            <person name="Fukuda T."/>
            <person name="Manabe T."/>
            <person name="Gomi K."/>
            <person name="Tabuchi M."/>
            <person name="Akimitsu K."/>
            <person name="Kataoka I."/>
        </authorList>
    </citation>
    <scope>NUCLEOTIDE SEQUENCE [LARGE SCALE GENOMIC DNA]</scope>
    <source>
        <strain evidence="3">cv. Fuchu</strain>
    </source>
</reference>
<keyword evidence="3" id="KW-1185">Reference proteome</keyword>
<dbReference type="OrthoDB" id="1616998at2759"/>
<evidence type="ECO:0000256" key="1">
    <source>
        <dbReference type="SAM" id="MobiDB-lite"/>
    </source>
</evidence>
<evidence type="ECO:0000313" key="2">
    <source>
        <dbReference type="EMBL" id="GFZ04556.1"/>
    </source>
</evidence>
<sequence>MATEKANAEISGSSEGNSAERSLNTKETGQSHLGRALVHRALYGSSSRRGGRRKVRAIETRTSPSRLSRVSLADETQK</sequence>
<dbReference type="Proteomes" id="UP000585474">
    <property type="component" value="Unassembled WGS sequence"/>
</dbReference>
<feature type="region of interest" description="Disordered" evidence="1">
    <location>
        <begin position="1"/>
        <end position="78"/>
    </location>
</feature>
<accession>A0A7J0G1A4</accession>
<feature type="compositionally biased region" description="Polar residues" evidence="1">
    <location>
        <begin position="10"/>
        <end position="31"/>
    </location>
</feature>
<name>A0A7J0G1A4_9ERIC</name>
<evidence type="ECO:0000313" key="3">
    <source>
        <dbReference type="Proteomes" id="UP000585474"/>
    </source>
</evidence>
<dbReference type="AlphaFoldDB" id="A0A7J0G1A4"/>
<dbReference type="EMBL" id="BJWL01000017">
    <property type="protein sequence ID" value="GFZ04556.1"/>
    <property type="molecule type" value="Genomic_DNA"/>
</dbReference>
<comment type="caution">
    <text evidence="2">The sequence shown here is derived from an EMBL/GenBank/DDBJ whole genome shotgun (WGS) entry which is preliminary data.</text>
</comment>
<organism evidence="2 3">
    <name type="scientific">Actinidia rufa</name>
    <dbReference type="NCBI Taxonomy" id="165716"/>
    <lineage>
        <taxon>Eukaryota</taxon>
        <taxon>Viridiplantae</taxon>
        <taxon>Streptophyta</taxon>
        <taxon>Embryophyta</taxon>
        <taxon>Tracheophyta</taxon>
        <taxon>Spermatophyta</taxon>
        <taxon>Magnoliopsida</taxon>
        <taxon>eudicotyledons</taxon>
        <taxon>Gunneridae</taxon>
        <taxon>Pentapetalae</taxon>
        <taxon>asterids</taxon>
        <taxon>Ericales</taxon>
        <taxon>Actinidiaceae</taxon>
        <taxon>Actinidia</taxon>
    </lineage>
</organism>
<proteinExistence type="predicted"/>
<protein>
    <submittedName>
        <fullName evidence="2">Uncharacterized protein</fullName>
    </submittedName>
</protein>
<gene>
    <name evidence="2" type="ORF">Acr_17g0001280</name>
</gene>